<keyword evidence="10" id="KW-0812">Transmembrane</keyword>
<evidence type="ECO:0000256" key="5">
    <source>
        <dbReference type="PROSITE-ProRule" id="PRU10085"/>
    </source>
</evidence>
<evidence type="ECO:0000256" key="6">
    <source>
        <dbReference type="PROSITE-ProRule" id="PRU10086"/>
    </source>
</evidence>
<evidence type="ECO:0000256" key="2">
    <source>
        <dbReference type="ARBA" id="ARBA00022670"/>
    </source>
</evidence>
<gene>
    <name evidence="11" type="ORF">LIPSTDRAFT_63285</name>
</gene>
<feature type="compositionally biased region" description="Pro residues" evidence="9">
    <location>
        <begin position="288"/>
        <end position="313"/>
    </location>
</feature>
<dbReference type="Gene3D" id="3.90.226.10">
    <property type="entry name" value="2-enoyl-CoA Hydratase, Chain A, domain 1"/>
    <property type="match status" value="1"/>
</dbReference>
<dbReference type="GO" id="GO:0009368">
    <property type="term" value="C:endopeptidase Clp complex"/>
    <property type="evidence" value="ECO:0007669"/>
    <property type="project" value="TreeGrafter"/>
</dbReference>
<dbReference type="PRINTS" id="PR00127">
    <property type="entry name" value="CLPPROTEASEP"/>
</dbReference>
<protein>
    <recommendedName>
        <fullName evidence="8">ATP-dependent Clp protease proteolytic subunit</fullName>
        <ecNumber evidence="7">3.4.21.92</ecNumber>
    </recommendedName>
</protein>
<evidence type="ECO:0000256" key="1">
    <source>
        <dbReference type="ARBA" id="ARBA00007039"/>
    </source>
</evidence>
<dbReference type="InterPro" id="IPR001907">
    <property type="entry name" value="ClpP"/>
</dbReference>
<dbReference type="GO" id="GO:0006515">
    <property type="term" value="P:protein quality control for misfolded or incompletely synthesized proteins"/>
    <property type="evidence" value="ECO:0007669"/>
    <property type="project" value="TreeGrafter"/>
</dbReference>
<keyword evidence="2 7" id="KW-0645">Protease</keyword>
<comment type="similarity">
    <text evidence="1 8">Belongs to the peptidase S14 family.</text>
</comment>
<dbReference type="PANTHER" id="PTHR10381:SF11">
    <property type="entry name" value="ATP-DEPENDENT CLP PROTEASE PROTEOLYTIC SUBUNIT, MITOCHONDRIAL"/>
    <property type="match status" value="1"/>
</dbReference>
<evidence type="ECO:0000313" key="11">
    <source>
        <dbReference type="EMBL" id="ODQ72981.1"/>
    </source>
</evidence>
<dbReference type="EC" id="3.4.21.92" evidence="7"/>
<evidence type="ECO:0000256" key="8">
    <source>
        <dbReference type="RuleBase" id="RU003567"/>
    </source>
</evidence>
<evidence type="ECO:0000256" key="9">
    <source>
        <dbReference type="SAM" id="MobiDB-lite"/>
    </source>
</evidence>
<dbReference type="OrthoDB" id="2017408at2759"/>
<feature type="compositionally biased region" description="Low complexity" evidence="9">
    <location>
        <begin position="346"/>
        <end position="384"/>
    </location>
</feature>
<dbReference type="InterPro" id="IPR033135">
    <property type="entry name" value="ClpP_His_AS"/>
</dbReference>
<keyword evidence="4 7" id="KW-0720">Serine protease</keyword>
<dbReference type="PROSITE" id="PS00382">
    <property type="entry name" value="CLP_PROTEASE_HIS"/>
    <property type="match status" value="1"/>
</dbReference>
<feature type="transmembrane region" description="Helical" evidence="10">
    <location>
        <begin position="163"/>
        <end position="182"/>
    </location>
</feature>
<keyword evidence="10" id="KW-1133">Transmembrane helix</keyword>
<keyword evidence="3 7" id="KW-0378">Hydrolase</keyword>
<proteinExistence type="inferred from homology"/>
<dbReference type="GO" id="GO:0004252">
    <property type="term" value="F:serine-type endopeptidase activity"/>
    <property type="evidence" value="ECO:0007669"/>
    <property type="project" value="UniProtKB-EC"/>
</dbReference>
<feature type="active site" evidence="5">
    <location>
        <position position="173"/>
    </location>
</feature>
<evidence type="ECO:0000313" key="12">
    <source>
        <dbReference type="Proteomes" id="UP000094385"/>
    </source>
</evidence>
<evidence type="ECO:0000256" key="4">
    <source>
        <dbReference type="ARBA" id="ARBA00022825"/>
    </source>
</evidence>
<dbReference type="GO" id="GO:0051117">
    <property type="term" value="F:ATPase binding"/>
    <property type="evidence" value="ECO:0007669"/>
    <property type="project" value="TreeGrafter"/>
</dbReference>
<accession>A0A1E3Q5Q6</accession>
<dbReference type="Pfam" id="PF00574">
    <property type="entry name" value="CLP_protease"/>
    <property type="match status" value="1"/>
</dbReference>
<dbReference type="SUPFAM" id="SSF52096">
    <property type="entry name" value="ClpP/crotonase"/>
    <property type="match status" value="1"/>
</dbReference>
<dbReference type="EMBL" id="KV454294">
    <property type="protein sequence ID" value="ODQ72981.1"/>
    <property type="molecule type" value="Genomic_DNA"/>
</dbReference>
<name>A0A1E3Q5Q6_LIPST</name>
<evidence type="ECO:0000256" key="3">
    <source>
        <dbReference type="ARBA" id="ARBA00022801"/>
    </source>
</evidence>
<evidence type="ECO:0000256" key="7">
    <source>
        <dbReference type="RuleBase" id="RU000549"/>
    </source>
</evidence>
<dbReference type="PROSITE" id="PS00381">
    <property type="entry name" value="CLP_PROTEASE_SER"/>
    <property type="match status" value="1"/>
</dbReference>
<keyword evidence="10" id="KW-0472">Membrane</keyword>
<dbReference type="InterPro" id="IPR023562">
    <property type="entry name" value="ClpP/TepA"/>
</dbReference>
<evidence type="ECO:0000256" key="10">
    <source>
        <dbReference type="SAM" id="Phobius"/>
    </source>
</evidence>
<dbReference type="InterPro" id="IPR018215">
    <property type="entry name" value="ClpP_Ser_AS"/>
</dbReference>
<dbReference type="InterPro" id="IPR029045">
    <property type="entry name" value="ClpP/crotonase-like_dom_sf"/>
</dbReference>
<feature type="active site" evidence="6">
    <location>
        <position position="198"/>
    </location>
</feature>
<reference evidence="11 12" key="1">
    <citation type="journal article" date="2016" name="Proc. Natl. Acad. Sci. U.S.A.">
        <title>Comparative genomics of biotechnologically important yeasts.</title>
        <authorList>
            <person name="Riley R."/>
            <person name="Haridas S."/>
            <person name="Wolfe K.H."/>
            <person name="Lopes M.R."/>
            <person name="Hittinger C.T."/>
            <person name="Goeker M."/>
            <person name="Salamov A.A."/>
            <person name="Wisecaver J.H."/>
            <person name="Long T.M."/>
            <person name="Calvey C.H."/>
            <person name="Aerts A.L."/>
            <person name="Barry K.W."/>
            <person name="Choi C."/>
            <person name="Clum A."/>
            <person name="Coughlan A.Y."/>
            <person name="Deshpande S."/>
            <person name="Douglass A.P."/>
            <person name="Hanson S.J."/>
            <person name="Klenk H.-P."/>
            <person name="LaButti K.M."/>
            <person name="Lapidus A."/>
            <person name="Lindquist E.A."/>
            <person name="Lipzen A.M."/>
            <person name="Meier-Kolthoff J.P."/>
            <person name="Ohm R.A."/>
            <person name="Otillar R.P."/>
            <person name="Pangilinan J.L."/>
            <person name="Peng Y."/>
            <person name="Rokas A."/>
            <person name="Rosa C.A."/>
            <person name="Scheuner C."/>
            <person name="Sibirny A.A."/>
            <person name="Slot J.C."/>
            <person name="Stielow J.B."/>
            <person name="Sun H."/>
            <person name="Kurtzman C.P."/>
            <person name="Blackwell M."/>
            <person name="Grigoriev I.V."/>
            <person name="Jeffries T.W."/>
        </authorList>
    </citation>
    <scope>NUCLEOTIDE SEQUENCE [LARGE SCALE GENOMIC DNA]</scope>
    <source>
        <strain evidence="11 12">NRRL Y-11557</strain>
    </source>
</reference>
<dbReference type="AlphaFoldDB" id="A0A1E3Q5Q6"/>
<feature type="region of interest" description="Disordered" evidence="9">
    <location>
        <begin position="271"/>
        <end position="401"/>
    </location>
</feature>
<keyword evidence="12" id="KW-1185">Reference proteome</keyword>
<sequence length="412" mass="44937">MIRRTPLRRSKDLVTQISRSCSPRYTAISSSRSIGFRTFPGHDGELRVNPSSIPGVPQSIHVPTVPSREKNGGTIYFDIFSRLLNERIIMLYSDVCISPLFRRKIANDQQINDSMAAVIVSQLLYLEAMDQTKPIFMYINSSGGEMHAGFSIIDTMQYIKCPVYTICVGFAASMASLILVAGEKGFRYALPNAWIMIHQPNTGMQGKASDLAIQTRQILRMREQANKFYQDQLAKRYELEEIAAMIQDDNYLDPHEALQIGLIDEVISSAKQVPGSDGGGKKDESSTHPPPPPPPPPTSIPFAPGPSVPPESPSPKDLNSFMKGESPVLTPSKFTDGEATAQPKKLSMLSSSSLSSSSLSLSSFSSPGSSSSSSVSPSASASPPNETEIVDSRGPGLTHLPGDWWRKLFKIK</sequence>
<dbReference type="STRING" id="675824.A0A1E3Q5Q6"/>
<dbReference type="Proteomes" id="UP000094385">
    <property type="component" value="Unassembled WGS sequence"/>
</dbReference>
<dbReference type="CDD" id="cd07017">
    <property type="entry name" value="S14_ClpP_2"/>
    <property type="match status" value="1"/>
</dbReference>
<dbReference type="PANTHER" id="PTHR10381">
    <property type="entry name" value="ATP-DEPENDENT CLP PROTEASE PROTEOLYTIC SUBUNIT"/>
    <property type="match status" value="1"/>
</dbReference>
<dbReference type="GO" id="GO:0004176">
    <property type="term" value="F:ATP-dependent peptidase activity"/>
    <property type="evidence" value="ECO:0007669"/>
    <property type="project" value="InterPro"/>
</dbReference>
<organism evidence="11 12">
    <name type="scientific">Lipomyces starkeyi NRRL Y-11557</name>
    <dbReference type="NCBI Taxonomy" id="675824"/>
    <lineage>
        <taxon>Eukaryota</taxon>
        <taxon>Fungi</taxon>
        <taxon>Dikarya</taxon>
        <taxon>Ascomycota</taxon>
        <taxon>Saccharomycotina</taxon>
        <taxon>Lipomycetes</taxon>
        <taxon>Lipomycetales</taxon>
        <taxon>Lipomycetaceae</taxon>
        <taxon>Lipomyces</taxon>
    </lineage>
</organism>
<dbReference type="HAMAP" id="MF_00444">
    <property type="entry name" value="ClpP"/>
    <property type="match status" value="1"/>
</dbReference>